<sequence length="519" mass="56815">MAKIWKGALTILFACIIAAASAPSFAAYAKSSGSVKESDHTYLVSSANDFTAGTRENVTIHQHPGDGAFTLTKIRGKYASDGVFVSPELTTDPFDYLIASWNSDTPKGTSVEIQVRAEISHYNADNQLVKDWSTWRSWGKWGTYIERASITDSSDPLAYVDVDTFTVRGSRGETADKFQIRALLHTDDPHAAPTVRLLGASTELGWGSVSKHPSKLTVNKDIRTPAYSQMIRDPKIANSICSPTTMTMAMNRMGENLLLEETALRDYDYDYDGFGNWAFSSAVAGSYGYKAYSVFTDLDGLKSEILKGYPAAVSVKYTNDPSNTRYPYVEGAPGTTPGHLILVRGFETIGGQDYVIVNDSFAPSDDTAVRKYKVDQFLKAWANGVAYIVHGKERGGAGNSVAKRIHADLRPTSSENEYALYAGKKKIDIPAGFTADVRPLTEQSGTLAYTISDGTKYDTDAHRKFYYTHETSDGNIALDLNQIKANLNGKPATLTLYVLSTTGDNYVATLELNKKSNRH</sequence>
<dbReference type="Proteomes" id="UP001203004">
    <property type="component" value="Unassembled WGS sequence"/>
</dbReference>
<dbReference type="Gene3D" id="3.90.70.10">
    <property type="entry name" value="Cysteine proteinases"/>
    <property type="match status" value="1"/>
</dbReference>
<name>A0ABT0MD53_9BACL</name>
<protein>
    <submittedName>
        <fullName evidence="3">C39 family peptidase</fullName>
    </submittedName>
</protein>
<evidence type="ECO:0000256" key="1">
    <source>
        <dbReference type="SAM" id="SignalP"/>
    </source>
</evidence>
<dbReference type="EMBL" id="JAMAST010000023">
    <property type="protein sequence ID" value="MCL1632804.1"/>
    <property type="molecule type" value="Genomic_DNA"/>
</dbReference>
<keyword evidence="1" id="KW-0732">Signal</keyword>
<feature type="signal peptide" evidence="1">
    <location>
        <begin position="1"/>
        <end position="26"/>
    </location>
</feature>
<reference evidence="3 4" key="1">
    <citation type="submission" date="2022-05" db="EMBL/GenBank/DDBJ databases">
        <title>Sporolactobacillus sp nov CPB3-1, isolated from tree bark (Mangifera indica L.).</title>
        <authorList>
            <person name="Phuengjayaem S."/>
            <person name="Tanasupawat S."/>
        </authorList>
    </citation>
    <scope>NUCLEOTIDE SEQUENCE [LARGE SCALE GENOMIC DNA]</scope>
    <source>
        <strain evidence="3 4">CPB3-1</strain>
    </source>
</reference>
<keyword evidence="4" id="KW-1185">Reference proteome</keyword>
<dbReference type="Pfam" id="PF13529">
    <property type="entry name" value="Peptidase_C39_2"/>
    <property type="match status" value="1"/>
</dbReference>
<evidence type="ECO:0000259" key="2">
    <source>
        <dbReference type="Pfam" id="PF13529"/>
    </source>
</evidence>
<comment type="caution">
    <text evidence="3">The sequence shown here is derived from an EMBL/GenBank/DDBJ whole genome shotgun (WGS) entry which is preliminary data.</text>
</comment>
<evidence type="ECO:0000313" key="4">
    <source>
        <dbReference type="Proteomes" id="UP001203004"/>
    </source>
</evidence>
<proteinExistence type="predicted"/>
<organism evidence="3 4">
    <name type="scientific">Sporolactobacillus mangiferae</name>
    <dbReference type="NCBI Taxonomy" id="2940498"/>
    <lineage>
        <taxon>Bacteria</taxon>
        <taxon>Bacillati</taxon>
        <taxon>Bacillota</taxon>
        <taxon>Bacilli</taxon>
        <taxon>Bacillales</taxon>
        <taxon>Sporolactobacillaceae</taxon>
        <taxon>Sporolactobacillus</taxon>
    </lineage>
</organism>
<evidence type="ECO:0000313" key="3">
    <source>
        <dbReference type="EMBL" id="MCL1632804.1"/>
    </source>
</evidence>
<gene>
    <name evidence="3" type="ORF">M3N64_12820</name>
</gene>
<feature type="chain" id="PRO_5047214482" evidence="1">
    <location>
        <begin position="27"/>
        <end position="519"/>
    </location>
</feature>
<dbReference type="InterPro" id="IPR039564">
    <property type="entry name" value="Peptidase_C39-like"/>
</dbReference>
<dbReference type="RefSeq" id="WP_249103305.1">
    <property type="nucleotide sequence ID" value="NZ_JAMAST010000023.1"/>
</dbReference>
<accession>A0ABT0MD53</accession>
<dbReference type="SUPFAM" id="SSF54001">
    <property type="entry name" value="Cysteine proteinases"/>
    <property type="match status" value="1"/>
</dbReference>
<dbReference type="InterPro" id="IPR038765">
    <property type="entry name" value="Papain-like_cys_pep_sf"/>
</dbReference>
<feature type="domain" description="Peptidase C39-like" evidence="2">
    <location>
        <begin position="224"/>
        <end position="360"/>
    </location>
</feature>